<name>A0A146MG90_SCHMA</name>
<dbReference type="EMBL" id="GDQY01000126">
    <property type="protein sequence ID" value="JAQ18694.1"/>
    <property type="molecule type" value="Transcribed_RNA"/>
</dbReference>
<dbReference type="AlphaFoldDB" id="A0A146MG90"/>
<accession>A0A146MG90</accession>
<feature type="transmembrane region" description="Helical" evidence="1">
    <location>
        <begin position="44"/>
        <end position="63"/>
    </location>
</feature>
<keyword evidence="1" id="KW-0812">Transmembrane</keyword>
<keyword evidence="1" id="KW-1133">Transmembrane helix</keyword>
<protein>
    <submittedName>
        <fullName evidence="2">Uncharacterized protein</fullName>
    </submittedName>
</protein>
<gene>
    <name evidence="2" type="ORF">c8131_g7_i2</name>
</gene>
<evidence type="ECO:0000256" key="1">
    <source>
        <dbReference type="SAM" id="Phobius"/>
    </source>
</evidence>
<evidence type="ECO:0000313" key="2">
    <source>
        <dbReference type="EMBL" id="JAQ18694.1"/>
    </source>
</evidence>
<organism evidence="2">
    <name type="scientific">Schistosoma mansoni</name>
    <name type="common">Blood fluke</name>
    <dbReference type="NCBI Taxonomy" id="6183"/>
    <lineage>
        <taxon>Eukaryota</taxon>
        <taxon>Metazoa</taxon>
        <taxon>Spiralia</taxon>
        <taxon>Lophotrochozoa</taxon>
        <taxon>Platyhelminthes</taxon>
        <taxon>Trematoda</taxon>
        <taxon>Digenea</taxon>
        <taxon>Strigeidida</taxon>
        <taxon>Schistosomatoidea</taxon>
        <taxon>Schistosomatidae</taxon>
        <taxon>Schistosoma</taxon>
    </lineage>
</organism>
<proteinExistence type="predicted"/>
<keyword evidence="1" id="KW-0472">Membrane</keyword>
<reference evidence="2" key="1">
    <citation type="journal article" date="2015" name="PLoS Negl. Trop. Dis.">
        <title>Schistosoma mansoni Egg, Adult Male and Female Comparative Gene Expression Analysis and Identification of Novel Genes by RNA-Seq.</title>
        <authorList>
            <person name="Anderson L."/>
            <person name="Amaral M.S."/>
            <person name="Beckedorff F."/>
            <person name="Silva L.F."/>
            <person name="Dazzani B."/>
            <person name="Oliveira K.C."/>
            <person name="Almeida G.T."/>
            <person name="Gomes M.R."/>
            <person name="Pires D.S."/>
            <person name="Setubal J.C."/>
            <person name="DeMarco R."/>
            <person name="Verjovski-Almeida S."/>
        </authorList>
    </citation>
    <scope>NUCLEOTIDE SEQUENCE</scope>
    <source>
        <strain evidence="2">BH</strain>
    </source>
</reference>
<sequence>MKSDLLQLLENTERYNLPGSSIVYNAQLVYKLGLYCIENNVNGVSLLLLALLRCLISFTIIYIRRGGCGNSISLRS</sequence>